<feature type="region of interest" description="Disordered" evidence="1">
    <location>
        <begin position="23"/>
        <end position="104"/>
    </location>
</feature>
<accession>A0ABU1RSN7</accession>
<evidence type="ECO:0000313" key="4">
    <source>
        <dbReference type="Proteomes" id="UP001254759"/>
    </source>
</evidence>
<protein>
    <recommendedName>
        <fullName evidence="5">Classical arabinogalactan protein 4</fullName>
    </recommendedName>
</protein>
<reference evidence="3 4" key="1">
    <citation type="submission" date="2023-07" db="EMBL/GenBank/DDBJ databases">
        <title>Sorghum-associated microbial communities from plants grown in Nebraska, USA.</title>
        <authorList>
            <person name="Schachtman D."/>
        </authorList>
    </citation>
    <scope>NUCLEOTIDE SEQUENCE [LARGE SCALE GENOMIC DNA]</scope>
    <source>
        <strain evidence="3 4">BE107</strain>
    </source>
</reference>
<comment type="caution">
    <text evidence="3">The sequence shown here is derived from an EMBL/GenBank/DDBJ whole genome shotgun (WGS) entry which is preliminary data.</text>
</comment>
<feature type="signal peptide" evidence="2">
    <location>
        <begin position="1"/>
        <end position="21"/>
    </location>
</feature>
<gene>
    <name evidence="3" type="ORF">J2W94_001184</name>
</gene>
<organism evidence="3 4">
    <name type="scientific">Pseudoxanthomonas sacheonensis</name>
    <dbReference type="NCBI Taxonomy" id="443615"/>
    <lineage>
        <taxon>Bacteria</taxon>
        <taxon>Pseudomonadati</taxon>
        <taxon>Pseudomonadota</taxon>
        <taxon>Gammaproteobacteria</taxon>
        <taxon>Lysobacterales</taxon>
        <taxon>Lysobacteraceae</taxon>
        <taxon>Pseudoxanthomonas</taxon>
    </lineage>
</organism>
<dbReference type="RefSeq" id="WP_310091076.1">
    <property type="nucleotide sequence ID" value="NZ_JAVDTT010000001.1"/>
</dbReference>
<sequence>MKRVPLVFAALIGIAAVPTLAQQLQQPTVPTTKPVTPPTNSGIGPKLDQVQPTQVPKVASNPNQRPQAPTAIPSTGPAREVPTGTAAPGARKQPTNLLDANGKSVNGMIQVAPNRVYDPATGRYHWTEMSGDQQKLVD</sequence>
<feature type="compositionally biased region" description="Polar residues" evidence="1">
    <location>
        <begin position="50"/>
        <end position="67"/>
    </location>
</feature>
<dbReference type="EMBL" id="JAVDTT010000001">
    <property type="protein sequence ID" value="MDR6840920.1"/>
    <property type="molecule type" value="Genomic_DNA"/>
</dbReference>
<evidence type="ECO:0000256" key="1">
    <source>
        <dbReference type="SAM" id="MobiDB-lite"/>
    </source>
</evidence>
<name>A0ABU1RSN7_9GAMM</name>
<evidence type="ECO:0000256" key="2">
    <source>
        <dbReference type="SAM" id="SignalP"/>
    </source>
</evidence>
<evidence type="ECO:0000313" key="3">
    <source>
        <dbReference type="EMBL" id="MDR6840920.1"/>
    </source>
</evidence>
<keyword evidence="2" id="KW-0732">Signal</keyword>
<feature type="chain" id="PRO_5045842827" description="Classical arabinogalactan protein 4" evidence="2">
    <location>
        <begin position="22"/>
        <end position="138"/>
    </location>
</feature>
<evidence type="ECO:0008006" key="5">
    <source>
        <dbReference type="Google" id="ProtNLM"/>
    </source>
</evidence>
<proteinExistence type="predicted"/>
<dbReference type="Proteomes" id="UP001254759">
    <property type="component" value="Unassembled WGS sequence"/>
</dbReference>
<feature type="compositionally biased region" description="Low complexity" evidence="1">
    <location>
        <begin position="23"/>
        <end position="34"/>
    </location>
</feature>
<keyword evidence="4" id="KW-1185">Reference proteome</keyword>